<dbReference type="eggNOG" id="COG2304">
    <property type="taxonomic scope" value="Bacteria"/>
</dbReference>
<organism evidence="3 4">
    <name type="scientific">Candidatus Scalindua brodae</name>
    <dbReference type="NCBI Taxonomy" id="237368"/>
    <lineage>
        <taxon>Bacteria</taxon>
        <taxon>Pseudomonadati</taxon>
        <taxon>Planctomycetota</taxon>
        <taxon>Candidatus Brocadiia</taxon>
        <taxon>Candidatus Brocadiales</taxon>
        <taxon>Candidatus Scalinduaceae</taxon>
        <taxon>Candidatus Scalindua</taxon>
    </lineage>
</organism>
<accession>A0A0B0EIH0</accession>
<gene>
    <name evidence="3" type="ORF">SCABRO_03748</name>
</gene>
<evidence type="ECO:0000259" key="2">
    <source>
        <dbReference type="PROSITE" id="PS50234"/>
    </source>
</evidence>
<feature type="transmembrane region" description="Helical" evidence="1">
    <location>
        <begin position="314"/>
        <end position="337"/>
    </location>
</feature>
<name>A0A0B0EIH0_9BACT</name>
<evidence type="ECO:0000313" key="3">
    <source>
        <dbReference type="EMBL" id="KHE90520.1"/>
    </source>
</evidence>
<keyword evidence="1" id="KW-0812">Transmembrane</keyword>
<dbReference type="SUPFAM" id="SSF53300">
    <property type="entry name" value="vWA-like"/>
    <property type="match status" value="1"/>
</dbReference>
<proteinExistence type="predicted"/>
<dbReference type="SMART" id="SM00327">
    <property type="entry name" value="VWA"/>
    <property type="match status" value="1"/>
</dbReference>
<feature type="domain" description="VWFA" evidence="2">
    <location>
        <begin position="83"/>
        <end position="295"/>
    </location>
</feature>
<sequence>MNLENPIFLLALIPFVFLIFLRREGKYLGYSSTSHLEGTESAKTYVMRLPKVLCFIAVLFAILAFSRPQSSYHESEVSYQGREIILSIDTSFSMTGEAMEKIRDIAKEFIRKRSHDMIGITMYGTDAVIVVLPTWETELLEKSLDRIKPHQVGVRTAIGEGLFTSILALIERDMGQVFEINKLRKSMNRVEGLGKYALDFAKMVQGRGTMKNKVIILFTDGIYNVGINPTRPLRFIKRLGVKVHVVSVPASAETGVEHEEAAERTASLKKGVESTGGKLFEAEDYEEVKQFYSEIDKIEKEKIVMETVVKKKDLFFIPTTISICFLLGMIVVENIWLKIP</sequence>
<dbReference type="InterPro" id="IPR002035">
    <property type="entry name" value="VWF_A"/>
</dbReference>
<feature type="transmembrane region" description="Helical" evidence="1">
    <location>
        <begin position="45"/>
        <end position="65"/>
    </location>
</feature>
<keyword evidence="1" id="KW-1133">Transmembrane helix</keyword>
<dbReference type="AlphaFoldDB" id="A0A0B0EIH0"/>
<dbReference type="Gene3D" id="3.40.50.410">
    <property type="entry name" value="von Willebrand factor, type A domain"/>
    <property type="match status" value="1"/>
</dbReference>
<protein>
    <recommendedName>
        <fullName evidence="2">VWFA domain-containing protein</fullName>
    </recommendedName>
</protein>
<dbReference type="Pfam" id="PF13519">
    <property type="entry name" value="VWA_2"/>
    <property type="match status" value="1"/>
</dbReference>
<dbReference type="EMBL" id="JRYO01000257">
    <property type="protein sequence ID" value="KHE90520.1"/>
    <property type="molecule type" value="Genomic_DNA"/>
</dbReference>
<evidence type="ECO:0000256" key="1">
    <source>
        <dbReference type="SAM" id="Phobius"/>
    </source>
</evidence>
<dbReference type="Proteomes" id="UP000030652">
    <property type="component" value="Unassembled WGS sequence"/>
</dbReference>
<feature type="transmembrane region" description="Helical" evidence="1">
    <location>
        <begin position="7"/>
        <end position="25"/>
    </location>
</feature>
<reference evidence="3 4" key="1">
    <citation type="submission" date="2014-10" db="EMBL/GenBank/DDBJ databases">
        <title>Draft genome of anammox bacterium scalindua brodae, obtained using differential coverage binning of sequence data from two enrichment reactors.</title>
        <authorList>
            <person name="Speth D.R."/>
            <person name="Russ L."/>
            <person name="Kartal B."/>
            <person name="Op den Camp H.J."/>
            <person name="Dutilh B.E."/>
            <person name="Jetten M.S."/>
        </authorList>
    </citation>
    <scope>NUCLEOTIDE SEQUENCE [LARGE SCALE GENOMIC DNA]</scope>
    <source>
        <strain evidence="3">RU1</strain>
    </source>
</reference>
<dbReference type="PROSITE" id="PS50234">
    <property type="entry name" value="VWFA"/>
    <property type="match status" value="1"/>
</dbReference>
<evidence type="ECO:0000313" key="4">
    <source>
        <dbReference type="Proteomes" id="UP000030652"/>
    </source>
</evidence>
<dbReference type="InterPro" id="IPR036465">
    <property type="entry name" value="vWFA_dom_sf"/>
</dbReference>
<comment type="caution">
    <text evidence="3">The sequence shown here is derived from an EMBL/GenBank/DDBJ whole genome shotgun (WGS) entry which is preliminary data.</text>
</comment>
<keyword evidence="1" id="KW-0472">Membrane</keyword>